<gene>
    <name evidence="1" type="ORF">BECKUNK1418G_GA0071005_104123</name>
    <name evidence="2" type="ORF">BECKUNK1418H_GA0071006_10085</name>
</gene>
<reference evidence="2" key="1">
    <citation type="submission" date="2019-02" db="EMBL/GenBank/DDBJ databases">
        <authorList>
            <person name="Gruber-Vodicka R. H."/>
            <person name="Seah K. B. B."/>
        </authorList>
    </citation>
    <scope>NUCLEOTIDE SEQUENCE</scope>
    <source>
        <strain evidence="2">BECK_BY19</strain>
        <strain evidence="1">BECK_BY8</strain>
    </source>
</reference>
<dbReference type="Pfam" id="PF13711">
    <property type="entry name" value="DUF4160"/>
    <property type="match status" value="1"/>
</dbReference>
<evidence type="ECO:0000313" key="1">
    <source>
        <dbReference type="EMBL" id="VFK64103.1"/>
    </source>
</evidence>
<name>A0A451AS84_9GAMM</name>
<dbReference type="EMBL" id="CAADGD010000008">
    <property type="protein sequence ID" value="VFK68914.1"/>
    <property type="molecule type" value="Genomic_DNA"/>
</dbReference>
<accession>A0A451AS84</accession>
<evidence type="ECO:0008006" key="3">
    <source>
        <dbReference type="Google" id="ProtNLM"/>
    </source>
</evidence>
<protein>
    <recommendedName>
        <fullName evidence="3">DUF4160 domain-containing protein</fullName>
    </recommendedName>
</protein>
<dbReference type="AlphaFoldDB" id="A0A451AS84"/>
<sequence>MNIQDLNLIDGFLPARVRGLVIEWAELHRNELLRMWKTKEFHRIEPLV</sequence>
<organism evidence="2">
    <name type="scientific">Candidatus Kentrum sp. UNK</name>
    <dbReference type="NCBI Taxonomy" id="2126344"/>
    <lineage>
        <taxon>Bacteria</taxon>
        <taxon>Pseudomonadati</taxon>
        <taxon>Pseudomonadota</taxon>
        <taxon>Gammaproteobacteria</taxon>
        <taxon>Candidatus Kentrum</taxon>
    </lineage>
</organism>
<dbReference type="EMBL" id="CAADFZ010000041">
    <property type="protein sequence ID" value="VFK64103.1"/>
    <property type="molecule type" value="Genomic_DNA"/>
</dbReference>
<evidence type="ECO:0000313" key="2">
    <source>
        <dbReference type="EMBL" id="VFK68914.1"/>
    </source>
</evidence>
<dbReference type="InterPro" id="IPR025427">
    <property type="entry name" value="DUF4160"/>
</dbReference>
<proteinExistence type="predicted"/>